<feature type="domain" description="HTH luxR-type" evidence="4">
    <location>
        <begin position="214"/>
        <end position="279"/>
    </location>
</feature>
<protein>
    <submittedName>
        <fullName evidence="5">LuxR family transcriptional regulator</fullName>
    </submittedName>
</protein>
<dbReference type="PANTHER" id="PTHR44688">
    <property type="entry name" value="DNA-BINDING TRANSCRIPTIONAL ACTIVATOR DEVR_DOSR"/>
    <property type="match status" value="1"/>
</dbReference>
<accession>A0A9X2X906</accession>
<keyword evidence="3" id="KW-0804">Transcription</keyword>
<dbReference type="Pfam" id="PF03472">
    <property type="entry name" value="Autoind_bind"/>
    <property type="match status" value="1"/>
</dbReference>
<dbReference type="SUPFAM" id="SSF75516">
    <property type="entry name" value="Pheromone-binding domain of LuxR-like quorum-sensing transcription factors"/>
    <property type="match status" value="1"/>
</dbReference>
<evidence type="ECO:0000259" key="4">
    <source>
        <dbReference type="PROSITE" id="PS50043"/>
    </source>
</evidence>
<dbReference type="CDD" id="cd06170">
    <property type="entry name" value="LuxR_C_like"/>
    <property type="match status" value="1"/>
</dbReference>
<dbReference type="Proteomes" id="UP001149009">
    <property type="component" value="Unassembled WGS sequence"/>
</dbReference>
<evidence type="ECO:0000313" key="6">
    <source>
        <dbReference type="Proteomes" id="UP001149009"/>
    </source>
</evidence>
<dbReference type="GO" id="GO:0006355">
    <property type="term" value="P:regulation of DNA-templated transcription"/>
    <property type="evidence" value="ECO:0007669"/>
    <property type="project" value="InterPro"/>
</dbReference>
<comment type="caution">
    <text evidence="5">The sequence shown here is derived from an EMBL/GenBank/DDBJ whole genome shotgun (WGS) entry which is preliminary data.</text>
</comment>
<dbReference type="PANTHER" id="PTHR44688:SF16">
    <property type="entry name" value="DNA-BINDING TRANSCRIPTIONAL ACTIVATOR DEVR_DOSR"/>
    <property type="match status" value="1"/>
</dbReference>
<keyword evidence="2" id="KW-0238">DNA-binding</keyword>
<dbReference type="RefSeq" id="WP_261515841.1">
    <property type="nucleotide sequence ID" value="NZ_JAODNV010000012.1"/>
</dbReference>
<dbReference type="InterPro" id="IPR005143">
    <property type="entry name" value="TF_LuxR_autoind-bd_dom"/>
</dbReference>
<dbReference type="AlphaFoldDB" id="A0A9X2X906"/>
<evidence type="ECO:0000256" key="1">
    <source>
        <dbReference type="ARBA" id="ARBA00023015"/>
    </source>
</evidence>
<dbReference type="InterPro" id="IPR016032">
    <property type="entry name" value="Sig_transdc_resp-reg_C-effctor"/>
</dbReference>
<evidence type="ECO:0000256" key="3">
    <source>
        <dbReference type="ARBA" id="ARBA00023163"/>
    </source>
</evidence>
<dbReference type="Gene3D" id="1.10.10.10">
    <property type="entry name" value="Winged helix-like DNA-binding domain superfamily/Winged helix DNA-binding domain"/>
    <property type="match status" value="1"/>
</dbReference>
<dbReference type="PROSITE" id="PS50043">
    <property type="entry name" value="HTH_LUXR_2"/>
    <property type="match status" value="1"/>
</dbReference>
<dbReference type="GO" id="GO:0003677">
    <property type="term" value="F:DNA binding"/>
    <property type="evidence" value="ECO:0007669"/>
    <property type="project" value="UniProtKB-KW"/>
</dbReference>
<dbReference type="SMART" id="SM00421">
    <property type="entry name" value="HTH_LUXR"/>
    <property type="match status" value="1"/>
</dbReference>
<sequence length="283" mass="31998">MVFLPSVYQSLVCEELHKGLYTCLQTTRLQCNLKWEETGGRMHRGREKLVRLTQTEIIEAMNEPGSVEDAIFLLRDSLELKHVTFHMNVSRAGPINYPFVRTTTPEWIFRYMLMNYVSIDPVVRAGFSATEPFGWHEIQMNEREKAVITDSQAHGVGAHGHCFPTVDRFSRRSILSISGDGSLEGWLSFIEQNFSFLRQAAQLIHEKALAELSLSIAAPALAPREAECLLWTARGKDSKAIAAILEISEYTVRSYLRTARQKLECRTLSQAVAKAIQQGLIDP</sequence>
<keyword evidence="1" id="KW-0805">Transcription regulation</keyword>
<proteinExistence type="predicted"/>
<dbReference type="InterPro" id="IPR036388">
    <property type="entry name" value="WH-like_DNA-bd_sf"/>
</dbReference>
<dbReference type="InterPro" id="IPR036693">
    <property type="entry name" value="TF_LuxR_autoind-bd_dom_sf"/>
</dbReference>
<keyword evidence="6" id="KW-1185">Reference proteome</keyword>
<evidence type="ECO:0000256" key="2">
    <source>
        <dbReference type="ARBA" id="ARBA00023125"/>
    </source>
</evidence>
<name>A0A9X2X906_9HYPH</name>
<gene>
    <name evidence="5" type="ORF">NYR54_11670</name>
</gene>
<evidence type="ECO:0000313" key="5">
    <source>
        <dbReference type="EMBL" id="MCT8990943.1"/>
    </source>
</evidence>
<organism evidence="5 6">
    <name type="scientific">Chelativorans petroleitrophicus</name>
    <dbReference type="NCBI Taxonomy" id="2975484"/>
    <lineage>
        <taxon>Bacteria</taxon>
        <taxon>Pseudomonadati</taxon>
        <taxon>Pseudomonadota</taxon>
        <taxon>Alphaproteobacteria</taxon>
        <taxon>Hyphomicrobiales</taxon>
        <taxon>Phyllobacteriaceae</taxon>
        <taxon>Chelativorans</taxon>
    </lineage>
</organism>
<dbReference type="Pfam" id="PF00196">
    <property type="entry name" value="GerE"/>
    <property type="match status" value="1"/>
</dbReference>
<dbReference type="Gene3D" id="3.30.450.80">
    <property type="entry name" value="Transcription factor LuxR-like, autoinducer-binding domain"/>
    <property type="match status" value="1"/>
</dbReference>
<dbReference type="PRINTS" id="PR00038">
    <property type="entry name" value="HTHLUXR"/>
</dbReference>
<dbReference type="EMBL" id="JAODNV010000012">
    <property type="protein sequence ID" value="MCT8990943.1"/>
    <property type="molecule type" value="Genomic_DNA"/>
</dbReference>
<dbReference type="SUPFAM" id="SSF46894">
    <property type="entry name" value="C-terminal effector domain of the bipartite response regulators"/>
    <property type="match status" value="1"/>
</dbReference>
<reference evidence="5" key="1">
    <citation type="submission" date="2022-08" db="EMBL/GenBank/DDBJ databases">
        <title>Chelativorans sichuanense sp. nov., a paraffin oil-degrading bacterium isolated from a mixture of oil-based drill cuttings and paddy soil.</title>
        <authorList>
            <person name="Yu J."/>
            <person name="Liu H."/>
            <person name="Chen Q."/>
        </authorList>
    </citation>
    <scope>NUCLEOTIDE SEQUENCE</scope>
    <source>
        <strain evidence="5">SCAU 2101</strain>
    </source>
</reference>
<dbReference type="InterPro" id="IPR000792">
    <property type="entry name" value="Tscrpt_reg_LuxR_C"/>
</dbReference>